<gene>
    <name evidence="2" type="ORF">J4Q44_G00321660</name>
</gene>
<sequence>MTKSMWTPARRTSHSKIMGINMELVPPLLLKQPPLFWEGFPLDVAVGTCFHSAPKALVRSGTDVGRLGLARSQRSNSSRRCFMGLRSGVCAGQLSSSTRSRQTNSEWTSLCARGHCDAETGKGLPQTVATKLEAQNHLEYLYAVAFRFPFTGTKGPSPNQEKQPQTIIPPPPNFTVGTMHWGR</sequence>
<dbReference type="AlphaFoldDB" id="A0AAN8KTN6"/>
<comment type="caution">
    <text evidence="2">The sequence shown here is derived from an EMBL/GenBank/DDBJ whole genome shotgun (WGS) entry which is preliminary data.</text>
</comment>
<feature type="region of interest" description="Disordered" evidence="1">
    <location>
        <begin position="153"/>
        <end position="183"/>
    </location>
</feature>
<feature type="compositionally biased region" description="Polar residues" evidence="1">
    <location>
        <begin position="154"/>
        <end position="166"/>
    </location>
</feature>
<evidence type="ECO:0000313" key="2">
    <source>
        <dbReference type="EMBL" id="KAK6297583.1"/>
    </source>
</evidence>
<name>A0AAN8KTN6_9TELE</name>
<reference evidence="2 3" key="1">
    <citation type="submission" date="2021-04" db="EMBL/GenBank/DDBJ databases">
        <authorList>
            <person name="De Guttry C."/>
            <person name="Zahm M."/>
            <person name="Klopp C."/>
            <person name="Cabau C."/>
            <person name="Louis A."/>
            <person name="Berthelot C."/>
            <person name="Parey E."/>
            <person name="Roest Crollius H."/>
            <person name="Montfort J."/>
            <person name="Robinson-Rechavi M."/>
            <person name="Bucao C."/>
            <person name="Bouchez O."/>
            <person name="Gislard M."/>
            <person name="Lluch J."/>
            <person name="Milhes M."/>
            <person name="Lampietro C."/>
            <person name="Lopez Roques C."/>
            <person name="Donnadieu C."/>
            <person name="Braasch I."/>
            <person name="Desvignes T."/>
            <person name="Postlethwait J."/>
            <person name="Bobe J."/>
            <person name="Wedekind C."/>
            <person name="Guiguen Y."/>
        </authorList>
    </citation>
    <scope>NUCLEOTIDE SEQUENCE [LARGE SCALE GENOMIC DNA]</scope>
    <source>
        <strain evidence="2">Cs_M1</strain>
        <tissue evidence="2">Blood</tissue>
    </source>
</reference>
<dbReference type="EMBL" id="JAGTTL010000031">
    <property type="protein sequence ID" value="KAK6297583.1"/>
    <property type="molecule type" value="Genomic_DNA"/>
</dbReference>
<organism evidence="2 3">
    <name type="scientific">Coregonus suidteri</name>
    <dbReference type="NCBI Taxonomy" id="861788"/>
    <lineage>
        <taxon>Eukaryota</taxon>
        <taxon>Metazoa</taxon>
        <taxon>Chordata</taxon>
        <taxon>Craniata</taxon>
        <taxon>Vertebrata</taxon>
        <taxon>Euteleostomi</taxon>
        <taxon>Actinopterygii</taxon>
        <taxon>Neopterygii</taxon>
        <taxon>Teleostei</taxon>
        <taxon>Protacanthopterygii</taxon>
        <taxon>Salmoniformes</taxon>
        <taxon>Salmonidae</taxon>
        <taxon>Coregoninae</taxon>
        <taxon>Coregonus</taxon>
    </lineage>
</organism>
<accession>A0AAN8KTN6</accession>
<dbReference type="Proteomes" id="UP001356427">
    <property type="component" value="Unassembled WGS sequence"/>
</dbReference>
<evidence type="ECO:0000256" key="1">
    <source>
        <dbReference type="SAM" id="MobiDB-lite"/>
    </source>
</evidence>
<evidence type="ECO:0000313" key="3">
    <source>
        <dbReference type="Proteomes" id="UP001356427"/>
    </source>
</evidence>
<protein>
    <submittedName>
        <fullName evidence="2">Uncharacterized protein</fullName>
    </submittedName>
</protein>
<keyword evidence="3" id="KW-1185">Reference proteome</keyword>
<proteinExistence type="predicted"/>